<comment type="similarity">
    <text evidence="1">Belongs to the D-glutamate cyclase family.</text>
</comment>
<dbReference type="PIRSF" id="PIRSF029755">
    <property type="entry name" value="UCP029755"/>
    <property type="match status" value="1"/>
</dbReference>
<dbReference type="RefSeq" id="WP_236892346.1">
    <property type="nucleotide sequence ID" value="NZ_AP024488.1"/>
</dbReference>
<dbReference type="Gene3D" id="3.40.1640.10">
    <property type="entry name" value="PSTPO5379-like"/>
    <property type="match status" value="1"/>
</dbReference>
<proteinExistence type="inferred from homology"/>
<keyword evidence="4" id="KW-1185">Reference proteome</keyword>
<evidence type="ECO:0000313" key="3">
    <source>
        <dbReference type="EMBL" id="BCS95986.1"/>
    </source>
</evidence>
<dbReference type="InterPro" id="IPR009906">
    <property type="entry name" value="D-Glu_cyclase"/>
</dbReference>
<protein>
    <submittedName>
        <fullName evidence="3">UPF0317 protein YcsI</fullName>
    </submittedName>
</protein>
<evidence type="ECO:0000256" key="2">
    <source>
        <dbReference type="ARBA" id="ARBA00023239"/>
    </source>
</evidence>
<gene>
    <name evidence="3" type="primary">ycsI</name>
    <name evidence="3" type="ORF">DSLASN_16180</name>
</gene>
<evidence type="ECO:0000256" key="1">
    <source>
        <dbReference type="ARBA" id="ARBA00007896"/>
    </source>
</evidence>
<dbReference type="Proteomes" id="UP001320148">
    <property type="component" value="Chromosome"/>
</dbReference>
<dbReference type="SUPFAM" id="SSF160920">
    <property type="entry name" value="PSTPO5379-like"/>
    <property type="match status" value="1"/>
</dbReference>
<keyword evidence="2" id="KW-0456">Lyase</keyword>
<sequence length="259" mass="28768">MPQTGKEVRSGVSQQLITGPTSGMAPGFVQANLAILPVDWAFDFLLFAQRNPKPCPIIEAGDMGNPFTKFCADGADIRTDIPKYRVYKHGEMTEERLDIKDLWQDDFVYFLLGCSFSFEDALIKAGLKIRHMEENVNVPMYKTSIMCHAAGKFQETPMVVSMRPFKPADAIKAIEITREFPTVHGSPVHIGNPEEIGIADISRPDFGDPVTIKEGEVPVFWACGVTPQMAAMVARPPLMITHAPGHMFVGDKMDHEFKL</sequence>
<organism evidence="3 4">
    <name type="scientific">Desulfoluna limicola</name>
    <dbReference type="NCBI Taxonomy" id="2810562"/>
    <lineage>
        <taxon>Bacteria</taxon>
        <taxon>Pseudomonadati</taxon>
        <taxon>Thermodesulfobacteriota</taxon>
        <taxon>Desulfobacteria</taxon>
        <taxon>Desulfobacterales</taxon>
        <taxon>Desulfolunaceae</taxon>
        <taxon>Desulfoluna</taxon>
    </lineage>
</organism>
<dbReference type="InterPro" id="IPR038021">
    <property type="entry name" value="Putative_hydro-lyase"/>
</dbReference>
<dbReference type="EMBL" id="AP024488">
    <property type="protein sequence ID" value="BCS95986.1"/>
    <property type="molecule type" value="Genomic_DNA"/>
</dbReference>
<dbReference type="HAMAP" id="MF_01830">
    <property type="entry name" value="Hydro_lyase"/>
    <property type="match status" value="1"/>
</dbReference>
<dbReference type="PANTHER" id="PTHR32022:SF10">
    <property type="entry name" value="D-GLUTAMATE CYCLASE, MITOCHONDRIAL"/>
    <property type="match status" value="1"/>
</dbReference>
<dbReference type="PANTHER" id="PTHR32022">
    <property type="entry name" value="D-GLUTAMATE CYCLASE, MITOCHONDRIAL"/>
    <property type="match status" value="1"/>
</dbReference>
<dbReference type="Gene3D" id="3.30.2040.10">
    <property type="entry name" value="PSTPO5379-like domain"/>
    <property type="match status" value="1"/>
</dbReference>
<dbReference type="InterPro" id="IPR016938">
    <property type="entry name" value="UPF0317"/>
</dbReference>
<accession>A0ABN6F2Z1</accession>
<evidence type="ECO:0000313" key="4">
    <source>
        <dbReference type="Proteomes" id="UP001320148"/>
    </source>
</evidence>
<dbReference type="NCBIfam" id="NF003969">
    <property type="entry name" value="PRK05463.1"/>
    <property type="match status" value="1"/>
</dbReference>
<reference evidence="3 4" key="1">
    <citation type="submission" date="2021-02" db="EMBL/GenBank/DDBJ databases">
        <title>Complete genome of Desulfoluna sp. strain ASN36.</title>
        <authorList>
            <person name="Takahashi A."/>
            <person name="Kojima H."/>
            <person name="Fukui M."/>
        </authorList>
    </citation>
    <scope>NUCLEOTIDE SEQUENCE [LARGE SCALE GENOMIC DNA]</scope>
    <source>
        <strain evidence="3 4">ASN36</strain>
    </source>
</reference>
<dbReference type="Pfam" id="PF07286">
    <property type="entry name" value="D-Glu_cyclase"/>
    <property type="match status" value="1"/>
</dbReference>
<name>A0ABN6F2Z1_9BACT</name>